<evidence type="ECO:0000256" key="2">
    <source>
        <dbReference type="ARBA" id="ARBA00022723"/>
    </source>
</evidence>
<keyword evidence="7" id="KW-1185">Reference proteome</keyword>
<comment type="caution">
    <text evidence="6">The sequence shown here is derived from an EMBL/GenBank/DDBJ whole genome shotgun (WGS) entry which is preliminary data.</text>
</comment>
<sequence>MLTGILDRFGAGELKLGDSPQAFLHGLRGPTLIDVKGRDQSRCRMISTLVHGNEPSGFIALHRWLSEGHQPATNLCFILASVQAARKTPLFTTRYLAEEEDLNRCFGQPGHGPVYQRGRAIMQAIRELRPEVLLDLHNTSGEGPAFAVSVRDGDSERALAGYFTDTMILTGLRIGALMEQDFGCPNVTIECGGAGQRHSHQTAYLGIKSLCDAQDWRRPAGLSPVQVLRAPLRVELRRGFRLEYADTASGAADLCLRPDIESLNSGTAAAGTLLGRLGEAGLEMLAVRNERGEEVSRNLFSVKGDCLVSRVPLRIFMATPRVDIATTDCLFYVVAV</sequence>
<dbReference type="RefSeq" id="WP_206575705.1">
    <property type="nucleotide sequence ID" value="NZ_JAFKCV010000020.1"/>
</dbReference>
<evidence type="ECO:0000259" key="5">
    <source>
        <dbReference type="Pfam" id="PF24827"/>
    </source>
</evidence>
<keyword evidence="3" id="KW-0378">Hydrolase</keyword>
<dbReference type="GO" id="GO:0016788">
    <property type="term" value="F:hydrolase activity, acting on ester bonds"/>
    <property type="evidence" value="ECO:0007669"/>
    <property type="project" value="InterPro"/>
</dbReference>
<dbReference type="EMBL" id="JAFKCV010000020">
    <property type="protein sequence ID" value="MBN7827592.1"/>
    <property type="molecule type" value="Genomic_DNA"/>
</dbReference>
<evidence type="ECO:0000313" key="7">
    <source>
        <dbReference type="Proteomes" id="UP000664654"/>
    </source>
</evidence>
<keyword evidence="2" id="KW-0479">Metal-binding</keyword>
<comment type="cofactor">
    <cofactor evidence="1">
        <name>Zn(2+)</name>
        <dbReference type="ChEBI" id="CHEBI:29105"/>
    </cofactor>
</comment>
<accession>A0A939DSK8</accession>
<feature type="domain" description="Succinylglutamate desuccinylase/Aspartoacylase catalytic" evidence="5">
    <location>
        <begin position="47"/>
        <end position="140"/>
    </location>
</feature>
<evidence type="ECO:0000256" key="3">
    <source>
        <dbReference type="ARBA" id="ARBA00022801"/>
    </source>
</evidence>
<protein>
    <submittedName>
        <fullName evidence="6">Succinylglutamate desuccinylase/aspartoacylase family protein</fullName>
    </submittedName>
</protein>
<dbReference type="AlphaFoldDB" id="A0A939DSK8"/>
<dbReference type="Pfam" id="PF24827">
    <property type="entry name" value="AstE_AspA_cat"/>
    <property type="match status" value="1"/>
</dbReference>
<dbReference type="Proteomes" id="UP000664654">
    <property type="component" value="Unassembled WGS sequence"/>
</dbReference>
<reference evidence="6" key="1">
    <citation type="submission" date="2021-03" db="EMBL/GenBank/DDBJ databases">
        <title>novel species isolated from a fishpond in China.</title>
        <authorList>
            <person name="Lu H."/>
            <person name="Cai Z."/>
        </authorList>
    </citation>
    <scope>NUCLEOTIDE SEQUENCE</scope>
    <source>
        <strain evidence="6">JCM 30855</strain>
    </source>
</reference>
<dbReference type="InterPro" id="IPR055438">
    <property type="entry name" value="AstE_AspA_cat"/>
</dbReference>
<dbReference type="SUPFAM" id="SSF53187">
    <property type="entry name" value="Zn-dependent exopeptidases"/>
    <property type="match status" value="1"/>
</dbReference>
<organism evidence="6 7">
    <name type="scientific">Bowmanella dokdonensis</name>
    <dbReference type="NCBI Taxonomy" id="751969"/>
    <lineage>
        <taxon>Bacteria</taxon>
        <taxon>Pseudomonadati</taxon>
        <taxon>Pseudomonadota</taxon>
        <taxon>Gammaproteobacteria</taxon>
        <taxon>Alteromonadales</taxon>
        <taxon>Alteromonadaceae</taxon>
        <taxon>Bowmanella</taxon>
    </lineage>
</organism>
<keyword evidence="4" id="KW-0862">Zinc</keyword>
<evidence type="ECO:0000313" key="6">
    <source>
        <dbReference type="EMBL" id="MBN7827592.1"/>
    </source>
</evidence>
<proteinExistence type="predicted"/>
<dbReference type="GO" id="GO:0046872">
    <property type="term" value="F:metal ion binding"/>
    <property type="evidence" value="ECO:0007669"/>
    <property type="project" value="UniProtKB-KW"/>
</dbReference>
<gene>
    <name evidence="6" type="ORF">J0A66_20345</name>
</gene>
<evidence type="ECO:0000256" key="1">
    <source>
        <dbReference type="ARBA" id="ARBA00001947"/>
    </source>
</evidence>
<dbReference type="Gene3D" id="3.40.630.10">
    <property type="entry name" value="Zn peptidases"/>
    <property type="match status" value="1"/>
</dbReference>
<name>A0A939DSK8_9ALTE</name>
<evidence type="ECO:0000256" key="4">
    <source>
        <dbReference type="ARBA" id="ARBA00022833"/>
    </source>
</evidence>